<dbReference type="Proteomes" id="UP001055149">
    <property type="component" value="Unassembled WGS sequence"/>
</dbReference>
<evidence type="ECO:0000313" key="1">
    <source>
        <dbReference type="EMBL" id="GKS81226.1"/>
    </source>
</evidence>
<dbReference type="InterPro" id="IPR036102">
    <property type="entry name" value="OsmC/Ohrsf"/>
</dbReference>
<accession>A0ABQ5JH98</accession>
<gene>
    <name evidence="1" type="ORF">LPAF129_09120</name>
</gene>
<protein>
    <submittedName>
        <fullName evidence="1">Peroxiredoxin</fullName>
    </submittedName>
</protein>
<dbReference type="PANTHER" id="PTHR34352">
    <property type="entry name" value="PROTEIN YHFA"/>
    <property type="match status" value="1"/>
</dbReference>
<name>A0ABQ5JH98_9LACO</name>
<evidence type="ECO:0000313" key="2">
    <source>
        <dbReference type="Proteomes" id="UP001055149"/>
    </source>
</evidence>
<dbReference type="Gene3D" id="3.30.300.20">
    <property type="match status" value="1"/>
</dbReference>
<dbReference type="EMBL" id="BQXH01000007">
    <property type="protein sequence ID" value="GKS81226.1"/>
    <property type="molecule type" value="Genomic_DNA"/>
</dbReference>
<dbReference type="RefSeq" id="WP_244054989.1">
    <property type="nucleotide sequence ID" value="NZ_BQXH01000007.1"/>
</dbReference>
<dbReference type="InterPro" id="IPR003718">
    <property type="entry name" value="OsmC/Ohr_fam"/>
</dbReference>
<organism evidence="1 2">
    <name type="scientific">Ligilactobacillus pabuli</name>
    <dbReference type="NCBI Taxonomy" id="2886039"/>
    <lineage>
        <taxon>Bacteria</taxon>
        <taxon>Bacillati</taxon>
        <taxon>Bacillota</taxon>
        <taxon>Bacilli</taxon>
        <taxon>Lactobacillales</taxon>
        <taxon>Lactobacillaceae</taxon>
        <taxon>Ligilactobacillus</taxon>
    </lineage>
</organism>
<dbReference type="Pfam" id="PF02566">
    <property type="entry name" value="OsmC"/>
    <property type="match status" value="1"/>
</dbReference>
<keyword evidence="2" id="KW-1185">Reference proteome</keyword>
<dbReference type="InterPro" id="IPR015946">
    <property type="entry name" value="KH_dom-like_a/b"/>
</dbReference>
<sequence length="135" mass="15294">MSTAKVKQLVLNSQEGSFELPRPEDNWILKADQGYSPVQMVAAATTACGGYVYQEILTNSRVQFEMQKAEVSYTRDEVENPAHPIKTIEITFYLRVPAEDQKKATSCLRLISRHCPVMQSLDPQIQVTEKEVFVD</sequence>
<reference evidence="1" key="1">
    <citation type="journal article" date="2022" name="Int. J. Syst. Evol. Microbiol.">
        <title>A novel species of lactic acid bacteria, Ligilactobacillus pabuli sp. nov., isolated from alfalfa silage.</title>
        <authorList>
            <person name="Tohno M."/>
            <person name="Tanizawa Y."/>
            <person name="Sawada H."/>
            <person name="Sakamoto M."/>
            <person name="Ohkuma M."/>
            <person name="Kobayashi H."/>
        </authorList>
    </citation>
    <scope>NUCLEOTIDE SEQUENCE</scope>
    <source>
        <strain evidence="1">AF129</strain>
    </source>
</reference>
<dbReference type="PANTHER" id="PTHR34352:SF1">
    <property type="entry name" value="PROTEIN YHFA"/>
    <property type="match status" value="1"/>
</dbReference>
<proteinExistence type="predicted"/>
<dbReference type="SUPFAM" id="SSF82784">
    <property type="entry name" value="OsmC-like"/>
    <property type="match status" value="1"/>
</dbReference>
<comment type="caution">
    <text evidence="1">The sequence shown here is derived from an EMBL/GenBank/DDBJ whole genome shotgun (WGS) entry which is preliminary data.</text>
</comment>